<dbReference type="SUPFAM" id="SSF48452">
    <property type="entry name" value="TPR-like"/>
    <property type="match status" value="1"/>
</dbReference>
<dbReference type="InterPro" id="IPR012334">
    <property type="entry name" value="Pectin_lyas_fold"/>
</dbReference>
<dbReference type="InterPro" id="IPR011990">
    <property type="entry name" value="TPR-like_helical_dom_sf"/>
</dbReference>
<protein>
    <recommendedName>
        <fullName evidence="6">MYND-type domain-containing protein</fullName>
    </recommendedName>
</protein>
<dbReference type="PROSITE" id="PS50865">
    <property type="entry name" value="ZF_MYND_2"/>
    <property type="match status" value="1"/>
</dbReference>
<evidence type="ECO:0000313" key="8">
    <source>
        <dbReference type="Proteomes" id="UP001159405"/>
    </source>
</evidence>
<proteinExistence type="predicted"/>
<keyword evidence="2 5" id="KW-0863">Zinc-finger</keyword>
<evidence type="ECO:0000256" key="3">
    <source>
        <dbReference type="ARBA" id="ARBA00022803"/>
    </source>
</evidence>
<comment type="caution">
    <text evidence="7">The sequence shown here is derived from an EMBL/GenBank/DDBJ whole genome shotgun (WGS) entry which is preliminary data.</text>
</comment>
<name>A0ABN8P5Y2_9CNID</name>
<accession>A0ABN8P5Y2</accession>
<sequence length="1543" mass="174541">MASPSSGSSQEQRRWLVVGIALHHVLTPCLRDKIRAEMTPFYQHLVRNFGLDKQTYTTFMKNIPLSTVNLNYESINNNSNAPHRSHYDYCVKDEVSLAKLFMKPFMAKFNAFDSSFDASAALAVLCGALPFASVKSIAEDVKSKVRNEWAHCDFAIWTMGQFDTCFDLMEALVTNMGIPPTDEARILGELRLWRTQGQDICLGKPLDDTLLQLIHKEVHQLSESLNNHKEQDNLISVTLNLLKCEFDRAVVSLQDQQFDTEITCKDLKQKQEMIIEGVEMCWKTSQKLQNLCNRLEAKSAFMQQDLDLLTTTVKSLSHSGELNATVFDAPEQTKWFTGRKKESNILEKCLPLNERKELKMAAICGLGGCGKSTLASHFAWKRKEEYEGGVFWISMEDDRKFENSVNDLALRLGIEASSFDFTLSKLLTRISKQEKPWLMVLDDVDQLNLSEQMHIILSGRWKRQARGHILLTTRRESKEVYSSVDLDPSCCVQVFSFSDEEAKSFLLARCGAATTGKEVELDELVRELGCLPLALEQAGAHIKALQCSIADYLEAYKIQRLQLLSEHPREKPSWEYESKNRLAVHTTWLLNFEYVKKSPQGELASRFLQASAFFAPNEIQEDLINFEVLSTDKICNIPLMKNQVVDILTKFSLFQRRSCKSLGLHRLVQEVMRNKMSIQETVTSMLTAVKLLYHSFKDCPSPDEVLFYITSSEQEQPSAFLTNKSRFFLWSILTAHASELQHHVKTLLYQQDIEREVKAAVFTHETSRVIYENAVHLSAHGHQAEAKESEQFAFSVFDSCPSAKRPISGNDLTELFPLTVPLPQVIQKTVLYSSGPPIEGVKLAGEGSEQNESIDELRLQGNALFKTGCFKEAAEAYTEALEATGRGKRPDPRLLNNRATAYLKLGNFQRCLQDSEEYIKILPSCWKGYTRKALALNGLGLLSSSLCSAAIAFYHNAPCCRHYKAFADTFKDLDGKWEVVDSSLSLQRSLITNQNKCLQGRIILLRPGQYNLRDISAIRDTTIAALENNADVTLICKEPVLCGKCCFQNIVFSVKTTVTVNADASVEFRKCSFRNLTSQAMVLSVFNGSATFLECNVRDSRGTGIFVQGPNSSATLVKCEISGNGRKDKAFAYGIRVFKEGRLFVHECRIYGNVRGIWIDEGIMGIPAKGAVITDCEIFDNKYEGIVVGGCPWFPHEFTNVIMRGNKIYHNGTFGVRATFNINSILFEANTVFENLWWGVYVHNNSGGVYKDNEICNNRMGGIRVGYQSPGKPPCVVINNFIHDNCGPAFYEGLRPSEGDSYPKELQRFFMEIPPDAEGIFLSRKVSFPNKVLAEFSPSSNRCVQNDYGDKRLKASIKMHCVFCFQRHSTLKFCKRCMTAAYCGKKCQKLHWQKHQYTCTATGQRNTIEVTFRESIPGISFRKTHPSLKPSGPDYFPPPPRDGSRFIVKIQTFEANEFSGVIDMRGFLSDAQDPEKAIMLLYDRSRHVSLKFSGKPQLFHLIMQCGMMGRSMSLTKKLYCWAAFKDATTLRIFTHEFPEVQAW</sequence>
<dbReference type="SUPFAM" id="SSF52540">
    <property type="entry name" value="P-loop containing nucleoside triphosphate hydrolases"/>
    <property type="match status" value="1"/>
</dbReference>
<evidence type="ECO:0000259" key="6">
    <source>
        <dbReference type="PROSITE" id="PS50865"/>
    </source>
</evidence>
<dbReference type="Gene3D" id="2.160.20.10">
    <property type="entry name" value="Single-stranded right-handed beta-helix, Pectin lyase-like"/>
    <property type="match status" value="1"/>
</dbReference>
<dbReference type="SMART" id="SM00028">
    <property type="entry name" value="TPR"/>
    <property type="match status" value="2"/>
</dbReference>
<dbReference type="Gene3D" id="3.40.50.300">
    <property type="entry name" value="P-loop containing nucleotide triphosphate hydrolases"/>
    <property type="match status" value="1"/>
</dbReference>
<evidence type="ECO:0000256" key="4">
    <source>
        <dbReference type="ARBA" id="ARBA00022833"/>
    </source>
</evidence>
<keyword evidence="3" id="KW-0802">TPR repeat</keyword>
<dbReference type="InterPro" id="IPR056681">
    <property type="entry name" value="DUF7779"/>
</dbReference>
<dbReference type="Pfam" id="PF00931">
    <property type="entry name" value="NB-ARC"/>
    <property type="match status" value="1"/>
</dbReference>
<organism evidence="7 8">
    <name type="scientific">Porites lobata</name>
    <dbReference type="NCBI Taxonomy" id="104759"/>
    <lineage>
        <taxon>Eukaryota</taxon>
        <taxon>Metazoa</taxon>
        <taxon>Cnidaria</taxon>
        <taxon>Anthozoa</taxon>
        <taxon>Hexacorallia</taxon>
        <taxon>Scleractinia</taxon>
        <taxon>Fungiina</taxon>
        <taxon>Poritidae</taxon>
        <taxon>Porites</taxon>
    </lineage>
</organism>
<dbReference type="InterPro" id="IPR027417">
    <property type="entry name" value="P-loop_NTPase"/>
</dbReference>
<dbReference type="InterPro" id="IPR006626">
    <property type="entry name" value="PbH1"/>
</dbReference>
<reference evidence="7 8" key="1">
    <citation type="submission" date="2022-05" db="EMBL/GenBank/DDBJ databases">
        <authorList>
            <consortium name="Genoscope - CEA"/>
            <person name="William W."/>
        </authorList>
    </citation>
    <scope>NUCLEOTIDE SEQUENCE [LARGE SCALE GENOMIC DNA]</scope>
</reference>
<dbReference type="Pfam" id="PF01753">
    <property type="entry name" value="zf-MYND"/>
    <property type="match status" value="1"/>
</dbReference>
<dbReference type="Pfam" id="PF25000">
    <property type="entry name" value="DUF7779"/>
    <property type="match status" value="1"/>
</dbReference>
<dbReference type="InterPro" id="IPR019734">
    <property type="entry name" value="TPR_rpt"/>
</dbReference>
<evidence type="ECO:0000256" key="2">
    <source>
        <dbReference type="ARBA" id="ARBA00022771"/>
    </source>
</evidence>
<dbReference type="EMBL" id="CALNXK010000049">
    <property type="protein sequence ID" value="CAH3131342.1"/>
    <property type="molecule type" value="Genomic_DNA"/>
</dbReference>
<keyword evidence="4" id="KW-0862">Zinc</keyword>
<evidence type="ECO:0000313" key="7">
    <source>
        <dbReference type="EMBL" id="CAH3131342.1"/>
    </source>
</evidence>
<dbReference type="SUPFAM" id="SSF144232">
    <property type="entry name" value="HIT/MYND zinc finger-like"/>
    <property type="match status" value="1"/>
</dbReference>
<dbReference type="SMART" id="SM00710">
    <property type="entry name" value="PbH1"/>
    <property type="match status" value="6"/>
</dbReference>
<dbReference type="PRINTS" id="PR00364">
    <property type="entry name" value="DISEASERSIST"/>
</dbReference>
<keyword evidence="8" id="KW-1185">Reference proteome</keyword>
<gene>
    <name evidence="7" type="ORF">PLOB_00035095</name>
</gene>
<keyword evidence="1" id="KW-0479">Metal-binding</keyword>
<dbReference type="Proteomes" id="UP001159405">
    <property type="component" value="Unassembled WGS sequence"/>
</dbReference>
<dbReference type="InterPro" id="IPR051966">
    <property type="entry name" value="RPAP3"/>
</dbReference>
<dbReference type="InterPro" id="IPR002182">
    <property type="entry name" value="NB-ARC"/>
</dbReference>
<dbReference type="Gene3D" id="1.25.40.10">
    <property type="entry name" value="Tetratricopeptide repeat domain"/>
    <property type="match status" value="1"/>
</dbReference>
<dbReference type="Pfam" id="PF13229">
    <property type="entry name" value="Beta_helix"/>
    <property type="match status" value="1"/>
</dbReference>
<dbReference type="Gene3D" id="6.10.140.2220">
    <property type="match status" value="1"/>
</dbReference>
<dbReference type="SUPFAM" id="SSF51126">
    <property type="entry name" value="Pectin lyase-like"/>
    <property type="match status" value="1"/>
</dbReference>
<dbReference type="PANTHER" id="PTHR46423">
    <property type="entry name" value="RNA POLYMERASE II-ASSOCIATED PROTEIN 3"/>
    <property type="match status" value="1"/>
</dbReference>
<feature type="domain" description="MYND-type" evidence="6">
    <location>
        <begin position="1361"/>
        <end position="1399"/>
    </location>
</feature>
<dbReference type="InterPro" id="IPR039448">
    <property type="entry name" value="Beta_helix"/>
</dbReference>
<evidence type="ECO:0000256" key="1">
    <source>
        <dbReference type="ARBA" id="ARBA00022723"/>
    </source>
</evidence>
<evidence type="ECO:0000256" key="5">
    <source>
        <dbReference type="PROSITE-ProRule" id="PRU00134"/>
    </source>
</evidence>
<dbReference type="PANTHER" id="PTHR46423:SF1">
    <property type="entry name" value="RNA POLYMERASE II-ASSOCIATED PROTEIN 3"/>
    <property type="match status" value="1"/>
</dbReference>
<dbReference type="InterPro" id="IPR002893">
    <property type="entry name" value="Znf_MYND"/>
</dbReference>
<dbReference type="InterPro" id="IPR011050">
    <property type="entry name" value="Pectin_lyase_fold/virulence"/>
</dbReference>